<comment type="similarity">
    <text evidence="1">Belongs to the peptidase A31 family.</text>
</comment>
<dbReference type="CDD" id="cd06062">
    <property type="entry name" value="H2MP_MemB-H2up"/>
    <property type="match status" value="1"/>
</dbReference>
<dbReference type="GO" id="GO:0016485">
    <property type="term" value="P:protein processing"/>
    <property type="evidence" value="ECO:0007669"/>
    <property type="project" value="InterPro"/>
</dbReference>
<feature type="binding site" evidence="7">
    <location>
        <position position="66"/>
    </location>
    <ligand>
        <name>Ni(2+)</name>
        <dbReference type="ChEBI" id="CHEBI:49786"/>
    </ligand>
</feature>
<organism evidence="8 9">
    <name type="scientific">Rivihabitans pingtungensis</name>
    <dbReference type="NCBI Taxonomy" id="1054498"/>
    <lineage>
        <taxon>Bacteria</taxon>
        <taxon>Pseudomonadati</taxon>
        <taxon>Pseudomonadota</taxon>
        <taxon>Betaproteobacteria</taxon>
        <taxon>Neisseriales</taxon>
        <taxon>Aquaspirillaceae</taxon>
        <taxon>Rivihabitans</taxon>
    </lineage>
</organism>
<keyword evidence="5" id="KW-0064">Aspartyl protease</keyword>
<evidence type="ECO:0000256" key="5">
    <source>
        <dbReference type="ARBA" id="ARBA00022750"/>
    </source>
</evidence>
<comment type="caution">
    <text evidence="8">The sequence shown here is derived from an EMBL/GenBank/DDBJ whole genome shotgun (WGS) entry which is preliminary data.</text>
</comment>
<gene>
    <name evidence="8" type="ORF">DFR34_101253</name>
</gene>
<evidence type="ECO:0000313" key="9">
    <source>
        <dbReference type="Proteomes" id="UP000247555"/>
    </source>
</evidence>
<feature type="binding site" evidence="7">
    <location>
        <position position="97"/>
    </location>
    <ligand>
        <name>Ni(2+)</name>
        <dbReference type="ChEBI" id="CHEBI:49786"/>
    </ligand>
</feature>
<dbReference type="PRINTS" id="PR00446">
    <property type="entry name" value="HYDRGNUPTAKE"/>
</dbReference>
<evidence type="ECO:0000256" key="7">
    <source>
        <dbReference type="PIRSR" id="PIRSR604419-1"/>
    </source>
</evidence>
<dbReference type="PANTHER" id="PTHR30302">
    <property type="entry name" value="HYDROGENASE 1 MATURATION PROTEASE"/>
    <property type="match status" value="1"/>
</dbReference>
<feature type="binding site" evidence="7">
    <location>
        <position position="20"/>
    </location>
    <ligand>
        <name>Ni(2+)</name>
        <dbReference type="ChEBI" id="CHEBI:49786"/>
    </ligand>
</feature>
<name>A0A318KW21_9NEIS</name>
<dbReference type="FunFam" id="3.40.50.1450:FF:000002">
    <property type="entry name" value="Hydrogenase 1 maturation protease"/>
    <property type="match status" value="1"/>
</dbReference>
<keyword evidence="6" id="KW-0378">Hydrolase</keyword>
<dbReference type="SUPFAM" id="SSF53163">
    <property type="entry name" value="HybD-like"/>
    <property type="match status" value="1"/>
</dbReference>
<evidence type="ECO:0000256" key="6">
    <source>
        <dbReference type="ARBA" id="ARBA00022801"/>
    </source>
</evidence>
<sequence length="206" mass="21166">MADSSHIVILGIGNLLWADEGFGVRAVEALHAGWQWPAEVELVDGGTQGLALLPIVQAASHLLILDAIDAGLAPGELAVFADDAVPAYLTAKKMSLHQTGFAEVLALAELSGQSPCRLALVGVQPVELEDYGGSLTAPVRAQLPLALARALDILAGWGVYPAARQAPAADGLHDASLALLPYEAGRPSAEAACRVGDARVLAQGEG</sequence>
<dbReference type="AlphaFoldDB" id="A0A318KW21"/>
<evidence type="ECO:0000256" key="1">
    <source>
        <dbReference type="ARBA" id="ARBA00006814"/>
    </source>
</evidence>
<dbReference type="NCBIfam" id="TIGR00140">
    <property type="entry name" value="hupD"/>
    <property type="match status" value="1"/>
</dbReference>
<reference evidence="8 9" key="1">
    <citation type="submission" date="2018-05" db="EMBL/GenBank/DDBJ databases">
        <title>Genomic Encyclopedia of Type Strains, Phase IV (KMG-IV): sequencing the most valuable type-strain genomes for metagenomic binning, comparative biology and taxonomic classification.</title>
        <authorList>
            <person name="Goeker M."/>
        </authorList>
    </citation>
    <scope>NUCLEOTIDE SEQUENCE [LARGE SCALE GENOMIC DNA]</scope>
    <source>
        <strain evidence="8 9">DSM 29661</strain>
    </source>
</reference>
<dbReference type="InterPro" id="IPR000671">
    <property type="entry name" value="Peptidase_A31"/>
</dbReference>
<dbReference type="GO" id="GO:0046872">
    <property type="term" value="F:metal ion binding"/>
    <property type="evidence" value="ECO:0007669"/>
    <property type="project" value="UniProtKB-KW"/>
</dbReference>
<dbReference type="OrthoDB" id="9792731at2"/>
<dbReference type="EMBL" id="QJKI01000001">
    <property type="protein sequence ID" value="PXX82020.1"/>
    <property type="molecule type" value="Genomic_DNA"/>
</dbReference>
<dbReference type="InterPro" id="IPR023430">
    <property type="entry name" value="Pept_HybD-like_dom_sf"/>
</dbReference>
<dbReference type="NCBIfam" id="TIGR00072">
    <property type="entry name" value="hydrog_prot"/>
    <property type="match status" value="1"/>
</dbReference>
<dbReference type="RefSeq" id="WP_110389322.1">
    <property type="nucleotide sequence ID" value="NZ_CALCOA010000173.1"/>
</dbReference>
<accession>A0A318KW21</accession>
<evidence type="ECO:0000256" key="2">
    <source>
        <dbReference type="ARBA" id="ARBA00022596"/>
    </source>
</evidence>
<dbReference type="InterPro" id="IPR004419">
    <property type="entry name" value="Pept_A31_hyd_express"/>
</dbReference>
<dbReference type="PANTHER" id="PTHR30302:SF9">
    <property type="entry name" value="HYDROGENASE 1 MATURATION PROTEASE"/>
    <property type="match status" value="1"/>
</dbReference>
<keyword evidence="4 7" id="KW-0479">Metal-binding</keyword>
<evidence type="ECO:0000313" key="8">
    <source>
        <dbReference type="EMBL" id="PXX82020.1"/>
    </source>
</evidence>
<keyword evidence="9" id="KW-1185">Reference proteome</keyword>
<evidence type="ECO:0000256" key="3">
    <source>
        <dbReference type="ARBA" id="ARBA00022670"/>
    </source>
</evidence>
<keyword evidence="3" id="KW-0645">Protease</keyword>
<dbReference type="GO" id="GO:0008047">
    <property type="term" value="F:enzyme activator activity"/>
    <property type="evidence" value="ECO:0007669"/>
    <property type="project" value="InterPro"/>
</dbReference>
<proteinExistence type="inferred from homology"/>
<dbReference type="Gene3D" id="3.40.50.1450">
    <property type="entry name" value="HybD-like"/>
    <property type="match status" value="1"/>
</dbReference>
<protein>
    <submittedName>
        <fullName evidence="8">Hydrogenase 1 maturation peptidase HyaD</fullName>
    </submittedName>
</protein>
<keyword evidence="2 7" id="KW-0533">Nickel</keyword>
<evidence type="ECO:0000256" key="4">
    <source>
        <dbReference type="ARBA" id="ARBA00022723"/>
    </source>
</evidence>
<dbReference type="Proteomes" id="UP000247555">
    <property type="component" value="Unassembled WGS sequence"/>
</dbReference>
<dbReference type="GO" id="GO:0004190">
    <property type="term" value="F:aspartic-type endopeptidase activity"/>
    <property type="evidence" value="ECO:0007669"/>
    <property type="project" value="UniProtKB-KW"/>
</dbReference>
<dbReference type="Pfam" id="PF01750">
    <property type="entry name" value="HycI"/>
    <property type="match status" value="1"/>
</dbReference>